<evidence type="ECO:0000256" key="1">
    <source>
        <dbReference type="SAM" id="MobiDB-lite"/>
    </source>
</evidence>
<name>A0ABP7BS40_9MICC</name>
<evidence type="ECO:0000313" key="2">
    <source>
        <dbReference type="EMBL" id="GAA3666413.1"/>
    </source>
</evidence>
<reference evidence="3" key="1">
    <citation type="journal article" date="2019" name="Int. J. Syst. Evol. Microbiol.">
        <title>The Global Catalogue of Microorganisms (GCM) 10K type strain sequencing project: providing services to taxonomists for standard genome sequencing and annotation.</title>
        <authorList>
            <consortium name="The Broad Institute Genomics Platform"/>
            <consortium name="The Broad Institute Genome Sequencing Center for Infectious Disease"/>
            <person name="Wu L."/>
            <person name="Ma J."/>
        </authorList>
    </citation>
    <scope>NUCLEOTIDE SEQUENCE [LARGE SCALE GENOMIC DNA]</scope>
    <source>
        <strain evidence="3">JCM 30742</strain>
    </source>
</reference>
<sequence>MGLAVWLVPGRGGRNTATTEPLAPPQKIATLPSPAGDRPDREYTAQLTSPIVRDDNKDSPTRPSE</sequence>
<feature type="compositionally biased region" description="Basic and acidic residues" evidence="1">
    <location>
        <begin position="52"/>
        <end position="65"/>
    </location>
</feature>
<dbReference type="Proteomes" id="UP001500752">
    <property type="component" value="Unassembled WGS sequence"/>
</dbReference>
<evidence type="ECO:0000313" key="3">
    <source>
        <dbReference type="Proteomes" id="UP001500752"/>
    </source>
</evidence>
<feature type="region of interest" description="Disordered" evidence="1">
    <location>
        <begin position="1"/>
        <end position="65"/>
    </location>
</feature>
<comment type="caution">
    <text evidence="2">The sequence shown here is derived from an EMBL/GenBank/DDBJ whole genome shotgun (WGS) entry which is preliminary data.</text>
</comment>
<gene>
    <name evidence="2" type="ORF">GCM10023081_01630</name>
</gene>
<protein>
    <submittedName>
        <fullName evidence="2">Uncharacterized protein</fullName>
    </submittedName>
</protein>
<organism evidence="2 3">
    <name type="scientific">Arthrobacter ginkgonis</name>
    <dbReference type="NCBI Taxonomy" id="1630594"/>
    <lineage>
        <taxon>Bacteria</taxon>
        <taxon>Bacillati</taxon>
        <taxon>Actinomycetota</taxon>
        <taxon>Actinomycetes</taxon>
        <taxon>Micrococcales</taxon>
        <taxon>Micrococcaceae</taxon>
        <taxon>Arthrobacter</taxon>
    </lineage>
</organism>
<keyword evidence="3" id="KW-1185">Reference proteome</keyword>
<dbReference type="EMBL" id="BAABEO010000001">
    <property type="protein sequence ID" value="GAA3666413.1"/>
    <property type="molecule type" value="Genomic_DNA"/>
</dbReference>
<accession>A0ABP7BS40</accession>
<proteinExistence type="predicted"/>